<evidence type="ECO:0000313" key="1">
    <source>
        <dbReference type="EMBL" id="GAF82299.1"/>
    </source>
</evidence>
<gene>
    <name evidence="1" type="ORF">S01H1_09205</name>
</gene>
<accession>X0SMM2</accession>
<dbReference type="AlphaFoldDB" id="X0SMM2"/>
<proteinExistence type="predicted"/>
<dbReference type="EMBL" id="BARS01004701">
    <property type="protein sequence ID" value="GAF82299.1"/>
    <property type="molecule type" value="Genomic_DNA"/>
</dbReference>
<reference evidence="1" key="1">
    <citation type="journal article" date="2014" name="Front. Microbiol.">
        <title>High frequency of phylogenetically diverse reductive dehalogenase-homologous genes in deep subseafloor sedimentary metagenomes.</title>
        <authorList>
            <person name="Kawai M."/>
            <person name="Futagami T."/>
            <person name="Toyoda A."/>
            <person name="Takaki Y."/>
            <person name="Nishi S."/>
            <person name="Hori S."/>
            <person name="Arai W."/>
            <person name="Tsubouchi T."/>
            <person name="Morono Y."/>
            <person name="Uchiyama I."/>
            <person name="Ito T."/>
            <person name="Fujiyama A."/>
            <person name="Inagaki F."/>
            <person name="Takami H."/>
        </authorList>
    </citation>
    <scope>NUCLEOTIDE SEQUENCE</scope>
    <source>
        <strain evidence="1">Expedition CK06-06</strain>
    </source>
</reference>
<organism evidence="1">
    <name type="scientific">marine sediment metagenome</name>
    <dbReference type="NCBI Taxonomy" id="412755"/>
    <lineage>
        <taxon>unclassified sequences</taxon>
        <taxon>metagenomes</taxon>
        <taxon>ecological metagenomes</taxon>
    </lineage>
</organism>
<sequence>MLEVGSLVYFKNGAGEILKCHTGLITRERDNRPHGRPYFIKWSGGGDWINDWYDRSYLVEVKNNV</sequence>
<name>X0SMM2_9ZZZZ</name>
<comment type="caution">
    <text evidence="1">The sequence shown here is derived from an EMBL/GenBank/DDBJ whole genome shotgun (WGS) entry which is preliminary data.</text>
</comment>
<protein>
    <submittedName>
        <fullName evidence="1">Uncharacterized protein</fullName>
    </submittedName>
</protein>